<proteinExistence type="inferred from homology"/>
<dbReference type="Gene3D" id="3.90.1530.10">
    <property type="entry name" value="Conserved hypothetical protein from pyrococcus furiosus pfu- 392566-001, ParB domain"/>
    <property type="match status" value="1"/>
</dbReference>
<keyword evidence="5" id="KW-0614">Plasmid</keyword>
<sequence length="311" mass="35570">MASTKELLAQKLKQNTQKHQQAQKDNIKELKEFRRNVPIEDISRSPNQPRKTFDELELKELANSIEEVGLLQPITVRKLDNLKYELIAGERRLRAHQQLGKSVIEAIIIDASDEEASLLTLAENLKRQDLTDYEIFVGLNALDDKLKKNKQRLAKSLGLNREDMYKYLAYEKLPQEILKDLEIEPNLLGRTAATAFKKFLSDHLQQLSEAETVLLKAWKKVKDNKLEQTKAAAYAEKLLNQDPDKLTTTSVVRKIEYAGKVAGNIKLSDKQLRVSLNISQIDEASLVRLENFLKELVQKNEGTVANRNLSR</sequence>
<geneLocation type="plasmid" evidence="5 6">
    <name>p8E072658</name>
</geneLocation>
<dbReference type="Gene3D" id="1.10.10.2830">
    <property type="match status" value="1"/>
</dbReference>
<dbReference type="InterPro" id="IPR003115">
    <property type="entry name" value="ParB_N"/>
</dbReference>
<dbReference type="GO" id="GO:0003677">
    <property type="term" value="F:DNA binding"/>
    <property type="evidence" value="ECO:0007669"/>
    <property type="project" value="UniProtKB-KW"/>
</dbReference>
<dbReference type="InterPro" id="IPR036086">
    <property type="entry name" value="ParB/Sulfiredoxin_sf"/>
</dbReference>
<dbReference type="PANTHER" id="PTHR33375:SF1">
    <property type="entry name" value="CHROMOSOME-PARTITIONING PROTEIN PARB-RELATED"/>
    <property type="match status" value="1"/>
</dbReference>
<feature type="compositionally biased region" description="Polar residues" evidence="3">
    <location>
        <begin position="12"/>
        <end position="24"/>
    </location>
</feature>
<comment type="similarity">
    <text evidence="1">Belongs to the ParB family.</text>
</comment>
<dbReference type="FunFam" id="3.90.1530.30:FF:000001">
    <property type="entry name" value="Chromosome partitioning protein ParB"/>
    <property type="match status" value="1"/>
</dbReference>
<evidence type="ECO:0000313" key="6">
    <source>
        <dbReference type="Proteomes" id="UP001050565"/>
    </source>
</evidence>
<dbReference type="GO" id="GO:0007059">
    <property type="term" value="P:chromosome segregation"/>
    <property type="evidence" value="ECO:0007669"/>
    <property type="project" value="TreeGrafter"/>
</dbReference>
<dbReference type="SUPFAM" id="SSF109709">
    <property type="entry name" value="KorB DNA-binding domain-like"/>
    <property type="match status" value="1"/>
</dbReference>
<dbReference type="NCBIfam" id="TIGR00180">
    <property type="entry name" value="parB_part"/>
    <property type="match status" value="1"/>
</dbReference>
<reference evidence="5" key="1">
    <citation type="submission" date="2020-09" db="EMBL/GenBank/DDBJ databases">
        <title>Acinetobacter baumannii E-072658 complete genome.</title>
        <authorList>
            <person name="Hamidian M."/>
            <person name="Maharjan R."/>
            <person name="Cain A.K."/>
            <person name="Faruga D.N."/>
            <person name="Paulsen I.T."/>
        </authorList>
    </citation>
    <scope>NUCLEOTIDE SEQUENCE</scope>
    <source>
        <strain evidence="5">E-072658</strain>
        <plasmid evidence="5">p8E072658</plasmid>
    </source>
</reference>
<evidence type="ECO:0000256" key="2">
    <source>
        <dbReference type="ARBA" id="ARBA00023125"/>
    </source>
</evidence>
<dbReference type="Pfam" id="PF02195">
    <property type="entry name" value="ParB_N"/>
    <property type="match status" value="1"/>
</dbReference>
<keyword evidence="2" id="KW-0238">DNA-binding</keyword>
<dbReference type="AlphaFoldDB" id="A0A9Q8P1H0"/>
<name>A0A9Q8P1H0_ACIBA</name>
<dbReference type="EMBL" id="CP061706">
    <property type="protein sequence ID" value="UAA86699.1"/>
    <property type="molecule type" value="Genomic_DNA"/>
</dbReference>
<dbReference type="SUPFAM" id="SSF110849">
    <property type="entry name" value="ParB/Sulfiredoxin"/>
    <property type="match status" value="1"/>
</dbReference>
<feature type="region of interest" description="Disordered" evidence="3">
    <location>
        <begin position="1"/>
        <end position="29"/>
    </location>
</feature>
<gene>
    <name evidence="5" type="ORF">H2787_17645</name>
</gene>
<protein>
    <submittedName>
        <fullName evidence="5">ParB/RepB/Spo0J family partition protein</fullName>
    </submittedName>
</protein>
<dbReference type="GO" id="GO:0005694">
    <property type="term" value="C:chromosome"/>
    <property type="evidence" value="ECO:0007669"/>
    <property type="project" value="TreeGrafter"/>
</dbReference>
<evidence type="ECO:0000256" key="1">
    <source>
        <dbReference type="ARBA" id="ARBA00006295"/>
    </source>
</evidence>
<dbReference type="InterPro" id="IPR004437">
    <property type="entry name" value="ParB/RepB/Spo0J"/>
</dbReference>
<dbReference type="SMART" id="SM00470">
    <property type="entry name" value="ParB"/>
    <property type="match status" value="1"/>
</dbReference>
<feature type="domain" description="ParB-like N-terminal" evidence="4">
    <location>
        <begin position="35"/>
        <end position="125"/>
    </location>
</feature>
<dbReference type="Proteomes" id="UP001050565">
    <property type="component" value="Plasmid p8E072658"/>
</dbReference>
<accession>A0A9Q8P1H0</accession>
<organism evidence="5 6">
    <name type="scientific">Acinetobacter baumannii</name>
    <dbReference type="NCBI Taxonomy" id="470"/>
    <lineage>
        <taxon>Bacteria</taxon>
        <taxon>Pseudomonadati</taxon>
        <taxon>Pseudomonadota</taxon>
        <taxon>Gammaproteobacteria</taxon>
        <taxon>Moraxellales</taxon>
        <taxon>Moraxellaceae</taxon>
        <taxon>Acinetobacter</taxon>
        <taxon>Acinetobacter calcoaceticus/baumannii complex</taxon>
    </lineage>
</organism>
<evidence type="ECO:0000256" key="3">
    <source>
        <dbReference type="SAM" id="MobiDB-lite"/>
    </source>
</evidence>
<dbReference type="PANTHER" id="PTHR33375">
    <property type="entry name" value="CHROMOSOME-PARTITIONING PROTEIN PARB-RELATED"/>
    <property type="match status" value="1"/>
</dbReference>
<evidence type="ECO:0000313" key="5">
    <source>
        <dbReference type="EMBL" id="UAA86699.1"/>
    </source>
</evidence>
<dbReference type="InterPro" id="IPR050336">
    <property type="entry name" value="Chromosome_partition/occlusion"/>
</dbReference>
<evidence type="ECO:0000259" key="4">
    <source>
        <dbReference type="SMART" id="SM00470"/>
    </source>
</evidence>
<dbReference type="CDD" id="cd16393">
    <property type="entry name" value="SPO0J_N"/>
    <property type="match status" value="1"/>
</dbReference>